<reference evidence="2 3" key="1">
    <citation type="submission" date="2023-05" db="EMBL/GenBank/DDBJ databases">
        <title>Chelatococcus sp. nov., a moderately thermophilic bacterium isolated from hot spring microbial mat.</title>
        <authorList>
            <person name="Hu C.-J."/>
            <person name="Li W.-J."/>
        </authorList>
    </citation>
    <scope>NUCLEOTIDE SEQUENCE [LARGE SCALE GENOMIC DNA]</scope>
    <source>
        <strain evidence="2 3">SYSU G07232</strain>
    </source>
</reference>
<dbReference type="NCBIfam" id="TIGR04025">
    <property type="entry name" value="PPOX_FMN_DR2398"/>
    <property type="match status" value="1"/>
</dbReference>
<dbReference type="PANTHER" id="PTHR42815:SF2">
    <property type="entry name" value="FAD-BINDING, PUTATIVE (AFU_ORTHOLOGUE AFUA_6G07600)-RELATED"/>
    <property type="match status" value="1"/>
</dbReference>
<dbReference type="InterPro" id="IPR024029">
    <property type="entry name" value="Pyridox_Oxase_FMN-dep"/>
</dbReference>
<dbReference type="SUPFAM" id="SSF50475">
    <property type="entry name" value="FMN-binding split barrel"/>
    <property type="match status" value="1"/>
</dbReference>
<dbReference type="Pfam" id="PF01243">
    <property type="entry name" value="PNPOx_N"/>
    <property type="match status" value="1"/>
</dbReference>
<accession>A0ABT7AD17</accession>
<comment type="caution">
    <text evidence="2">The sequence shown here is derived from an EMBL/GenBank/DDBJ whole genome shotgun (WGS) entry which is preliminary data.</text>
</comment>
<dbReference type="Gene3D" id="2.30.110.10">
    <property type="entry name" value="Electron Transport, Fmn-binding Protein, Chain A"/>
    <property type="match status" value="1"/>
</dbReference>
<dbReference type="InterPro" id="IPR011576">
    <property type="entry name" value="Pyridox_Oxase_N"/>
</dbReference>
<protein>
    <submittedName>
        <fullName evidence="2">Pyridoxamine 5'-phosphate oxidase family protein</fullName>
    </submittedName>
</protein>
<evidence type="ECO:0000259" key="1">
    <source>
        <dbReference type="Pfam" id="PF01243"/>
    </source>
</evidence>
<feature type="domain" description="Pyridoxamine 5'-phosphate oxidase N-terminal" evidence="1">
    <location>
        <begin position="37"/>
        <end position="157"/>
    </location>
</feature>
<organism evidence="2 3">
    <name type="scientific">Chelatococcus albus</name>
    <dbReference type="NCBI Taxonomy" id="3047466"/>
    <lineage>
        <taxon>Bacteria</taxon>
        <taxon>Pseudomonadati</taxon>
        <taxon>Pseudomonadota</taxon>
        <taxon>Alphaproteobacteria</taxon>
        <taxon>Hyphomicrobiales</taxon>
        <taxon>Chelatococcaceae</taxon>
        <taxon>Chelatococcus</taxon>
    </lineage>
</organism>
<dbReference type="Proteomes" id="UP001321492">
    <property type="component" value="Unassembled WGS sequence"/>
</dbReference>
<gene>
    <name evidence="2" type="ORF">QNA08_01700</name>
</gene>
<sequence>MGADDADVDTVTSLGGLRRIYAAPREVIEKKRLARLDAHARAFIAHSPFLVLATADAQGRADASPRGDRPGFVKVFGDTTLELPDRPGNNLIDSLRNILANPRVGLVFLVPGRDETLRVNGRARIRAGRETLERHAVDGKLPRSVLEITAEEVYFHCGKALIRSRLWEPEAQAGAEALPSLGRILADQIAGENAEALEKGLRESYEKRLY</sequence>
<dbReference type="InterPro" id="IPR012349">
    <property type="entry name" value="Split_barrel_FMN-bd"/>
</dbReference>
<dbReference type="EMBL" id="JASJEV010000001">
    <property type="protein sequence ID" value="MDJ1156955.1"/>
    <property type="molecule type" value="Genomic_DNA"/>
</dbReference>
<name>A0ABT7AD17_9HYPH</name>
<dbReference type="RefSeq" id="WP_283738944.1">
    <property type="nucleotide sequence ID" value="NZ_JASJEV010000001.1"/>
</dbReference>
<dbReference type="PANTHER" id="PTHR42815">
    <property type="entry name" value="FAD-BINDING, PUTATIVE (AFU_ORTHOLOGUE AFUA_6G07600)-RELATED"/>
    <property type="match status" value="1"/>
</dbReference>
<evidence type="ECO:0000313" key="2">
    <source>
        <dbReference type="EMBL" id="MDJ1156955.1"/>
    </source>
</evidence>
<keyword evidence="3" id="KW-1185">Reference proteome</keyword>
<proteinExistence type="predicted"/>
<evidence type="ECO:0000313" key="3">
    <source>
        <dbReference type="Proteomes" id="UP001321492"/>
    </source>
</evidence>